<proteinExistence type="predicted"/>
<evidence type="ECO:0000313" key="1">
    <source>
        <dbReference type="EMBL" id="AHD03082.1"/>
    </source>
</evidence>
<accession>V9W1N1</accession>
<dbReference type="Proteomes" id="UP000018780">
    <property type="component" value="Chromosome"/>
</dbReference>
<name>V9W1N1_9RHOB</name>
<gene>
    <name evidence="1" type="ORF">METH_11120</name>
</gene>
<dbReference type="KEGG" id="lmd:METH_11120"/>
<keyword evidence="2" id="KW-1185">Reference proteome</keyword>
<dbReference type="AlphaFoldDB" id="V9W1N1"/>
<sequence length="69" mass="7799">MVVKMQDRWFIRFESGGFLSCRGNRVTYFGNSALTFASHEEAEEYFSRNVSALEETGLRPSLARLSGST</sequence>
<organism evidence="1 2">
    <name type="scientific">Leisingera methylohalidivorans DSM 14336</name>
    <dbReference type="NCBI Taxonomy" id="999552"/>
    <lineage>
        <taxon>Bacteria</taxon>
        <taxon>Pseudomonadati</taxon>
        <taxon>Pseudomonadota</taxon>
        <taxon>Alphaproteobacteria</taxon>
        <taxon>Rhodobacterales</taxon>
        <taxon>Roseobacteraceae</taxon>
        <taxon>Leisingera</taxon>
    </lineage>
</organism>
<reference evidence="1 2" key="1">
    <citation type="submission" date="2013-09" db="EMBL/GenBank/DDBJ databases">
        <authorList>
            <consortium name="DOE Joint Genome Institute"/>
            <person name="Klenk H.-P."/>
            <person name="Huntemann M."/>
            <person name="Han J."/>
            <person name="Chen A."/>
            <person name="Kyrpides N."/>
            <person name="Mavromatis K."/>
            <person name="Markowitz V."/>
            <person name="Palaniappan K."/>
            <person name="Ivanova N."/>
            <person name="Schaumberg A."/>
            <person name="Pati A."/>
            <person name="Liolios K."/>
            <person name="Nordberg H.P."/>
            <person name="Cantor M.N."/>
            <person name="Hua S.X."/>
            <person name="Woyke T."/>
        </authorList>
    </citation>
    <scope>NUCLEOTIDE SEQUENCE [LARGE SCALE GENOMIC DNA]</scope>
    <source>
        <strain evidence="1 2">DSM 14336</strain>
    </source>
</reference>
<dbReference type="HOGENOM" id="CLU_203880_0_0_5"/>
<protein>
    <submittedName>
        <fullName evidence="1">Uncharacterized protein</fullName>
    </submittedName>
</protein>
<dbReference type="EMBL" id="CP006773">
    <property type="protein sequence ID" value="AHD03082.1"/>
    <property type="molecule type" value="Genomic_DNA"/>
</dbReference>
<evidence type="ECO:0000313" key="2">
    <source>
        <dbReference type="Proteomes" id="UP000018780"/>
    </source>
</evidence>